<reference evidence="2" key="1">
    <citation type="journal article" date="2015" name="Nat. Genet.">
        <title>The genome and transcriptome of the zoonotic hookworm Ancylostoma ceylanicum identify infection-specific gene families.</title>
        <authorList>
            <person name="Schwarz E.M."/>
            <person name="Hu Y."/>
            <person name="Antoshechkin I."/>
            <person name="Miller M.M."/>
            <person name="Sternberg P.W."/>
            <person name="Aroian R.V."/>
        </authorList>
    </citation>
    <scope>NUCLEOTIDE SEQUENCE</scope>
    <source>
        <strain evidence="2">HY135</strain>
    </source>
</reference>
<evidence type="ECO:0000313" key="2">
    <source>
        <dbReference type="Proteomes" id="UP000024635"/>
    </source>
</evidence>
<dbReference type="AlphaFoldDB" id="A0A016W0G0"/>
<name>A0A016W0G0_9BILA</name>
<gene>
    <name evidence="1" type="primary">Acey_s0002.g617</name>
    <name evidence="1" type="ORF">Y032_0002g617</name>
</gene>
<evidence type="ECO:0000313" key="1">
    <source>
        <dbReference type="EMBL" id="EYC33125.1"/>
    </source>
</evidence>
<comment type="caution">
    <text evidence="1">The sequence shown here is derived from an EMBL/GenBank/DDBJ whole genome shotgun (WGS) entry which is preliminary data.</text>
</comment>
<accession>A0A016W0G0</accession>
<keyword evidence="2" id="KW-1185">Reference proteome</keyword>
<organism evidence="1 2">
    <name type="scientific">Ancylostoma ceylanicum</name>
    <dbReference type="NCBI Taxonomy" id="53326"/>
    <lineage>
        <taxon>Eukaryota</taxon>
        <taxon>Metazoa</taxon>
        <taxon>Ecdysozoa</taxon>
        <taxon>Nematoda</taxon>
        <taxon>Chromadorea</taxon>
        <taxon>Rhabditida</taxon>
        <taxon>Rhabditina</taxon>
        <taxon>Rhabditomorpha</taxon>
        <taxon>Strongyloidea</taxon>
        <taxon>Ancylostomatidae</taxon>
        <taxon>Ancylostomatinae</taxon>
        <taxon>Ancylostoma</taxon>
    </lineage>
</organism>
<dbReference type="Proteomes" id="UP000024635">
    <property type="component" value="Unassembled WGS sequence"/>
</dbReference>
<protein>
    <submittedName>
        <fullName evidence="1">Uncharacterized protein</fullName>
    </submittedName>
</protein>
<sequence>MQRDLVFRAIKKSDAFCIYGVLQTAIDKRRDPGAGPLVVCCTEAASLLGRDTEENRAAVPALVYDRLDRSQLTIFTRR</sequence>
<proteinExistence type="predicted"/>
<dbReference type="EMBL" id="JARK01001338">
    <property type="protein sequence ID" value="EYC33125.1"/>
    <property type="molecule type" value="Genomic_DNA"/>
</dbReference>